<dbReference type="Gene3D" id="2.40.10.10">
    <property type="entry name" value="Trypsin-like serine proteases"/>
    <property type="match status" value="1"/>
</dbReference>
<dbReference type="InterPro" id="IPR001254">
    <property type="entry name" value="Trypsin_dom"/>
</dbReference>
<reference evidence="3 4" key="1">
    <citation type="submission" date="2021-01" db="EMBL/GenBank/DDBJ databases">
        <title>Genome seq and assembly of Nocardiodes sp. G10.</title>
        <authorList>
            <person name="Chhetri G."/>
        </authorList>
    </citation>
    <scope>NUCLEOTIDE SEQUENCE [LARGE SCALE GENOMIC DNA]</scope>
    <source>
        <strain evidence="3 4">G10</strain>
    </source>
</reference>
<proteinExistence type="predicted"/>
<dbReference type="Pfam" id="PF00089">
    <property type="entry name" value="Trypsin"/>
    <property type="match status" value="1"/>
</dbReference>
<dbReference type="Proteomes" id="UP000636918">
    <property type="component" value="Unassembled WGS sequence"/>
</dbReference>
<evidence type="ECO:0000313" key="3">
    <source>
        <dbReference type="EMBL" id="MBL0746889.1"/>
    </source>
</evidence>
<comment type="caution">
    <text evidence="3">The sequence shown here is derived from an EMBL/GenBank/DDBJ whole genome shotgun (WGS) entry which is preliminary data.</text>
</comment>
<organism evidence="3 4">
    <name type="scientific">Nocardioides baculatus</name>
    <dbReference type="NCBI Taxonomy" id="2801337"/>
    <lineage>
        <taxon>Bacteria</taxon>
        <taxon>Bacillati</taxon>
        <taxon>Actinomycetota</taxon>
        <taxon>Actinomycetes</taxon>
        <taxon>Propionibacteriales</taxon>
        <taxon>Nocardioidaceae</taxon>
        <taxon>Nocardioides</taxon>
    </lineage>
</organism>
<name>A0ABS1L5C7_9ACTN</name>
<evidence type="ECO:0000256" key="1">
    <source>
        <dbReference type="SAM" id="SignalP"/>
    </source>
</evidence>
<keyword evidence="1" id="KW-0732">Signal</keyword>
<evidence type="ECO:0000259" key="2">
    <source>
        <dbReference type="PROSITE" id="PS50240"/>
    </source>
</evidence>
<dbReference type="InterPro" id="IPR009003">
    <property type="entry name" value="Peptidase_S1_PA"/>
</dbReference>
<feature type="chain" id="PRO_5045087436" evidence="1">
    <location>
        <begin position="30"/>
        <end position="275"/>
    </location>
</feature>
<sequence>MSFLTARRGRIAAAAAGALALLAPSAAHAITNGEPTSGYTNVGSFVVEVKPSTGEPYLIQLCTGTMVSPRVVLTASHCMVRDDYAPDWGHVYFTLDQRISDGTWQLRDDLHLLDGTPTPHPGYTGRAKYRFDVGAFVLDDAVTGVPYAELADVGYLDDKSLRGTPFTAVGYGIERYAKQTSTQAFLPPKERMMTTQPLVNVHRDYVLFSMNLARGLGGTCYGDSGGPKLNASGEVVAVVTTGDIPCKSTDQATRTDTSYAHAFVADVIADNPAPS</sequence>
<gene>
    <name evidence="3" type="ORF">JI751_04635</name>
</gene>
<dbReference type="InterPro" id="IPR043504">
    <property type="entry name" value="Peptidase_S1_PA_chymotrypsin"/>
</dbReference>
<dbReference type="InterPro" id="IPR006311">
    <property type="entry name" value="TAT_signal"/>
</dbReference>
<dbReference type="EMBL" id="JAERSG010000001">
    <property type="protein sequence ID" value="MBL0746889.1"/>
    <property type="molecule type" value="Genomic_DNA"/>
</dbReference>
<dbReference type="PROSITE" id="PS00134">
    <property type="entry name" value="TRYPSIN_HIS"/>
    <property type="match status" value="1"/>
</dbReference>
<dbReference type="PROSITE" id="PS50240">
    <property type="entry name" value="TRYPSIN_DOM"/>
    <property type="match status" value="1"/>
</dbReference>
<dbReference type="PRINTS" id="PR00722">
    <property type="entry name" value="CHYMOTRYPSIN"/>
</dbReference>
<accession>A0ABS1L5C7</accession>
<dbReference type="RefSeq" id="WP_201933900.1">
    <property type="nucleotide sequence ID" value="NZ_JAERSG010000001.1"/>
</dbReference>
<protein>
    <submittedName>
        <fullName evidence="3">Trypsin-like serine protease</fullName>
    </submittedName>
</protein>
<dbReference type="InterPro" id="IPR018114">
    <property type="entry name" value="TRYPSIN_HIS"/>
</dbReference>
<feature type="signal peptide" evidence="1">
    <location>
        <begin position="1"/>
        <end position="29"/>
    </location>
</feature>
<dbReference type="SUPFAM" id="SSF50494">
    <property type="entry name" value="Trypsin-like serine proteases"/>
    <property type="match status" value="1"/>
</dbReference>
<dbReference type="PROSITE" id="PS51318">
    <property type="entry name" value="TAT"/>
    <property type="match status" value="1"/>
</dbReference>
<feature type="domain" description="Peptidase S1" evidence="2">
    <location>
        <begin position="30"/>
        <end position="269"/>
    </location>
</feature>
<dbReference type="PANTHER" id="PTHR24260">
    <property type="match status" value="1"/>
</dbReference>
<dbReference type="InterPro" id="IPR051333">
    <property type="entry name" value="CLIP_Serine_Protease"/>
</dbReference>
<keyword evidence="4" id="KW-1185">Reference proteome</keyword>
<dbReference type="PANTHER" id="PTHR24260:SF136">
    <property type="entry name" value="GH08193P-RELATED"/>
    <property type="match status" value="1"/>
</dbReference>
<evidence type="ECO:0000313" key="4">
    <source>
        <dbReference type="Proteomes" id="UP000636918"/>
    </source>
</evidence>
<dbReference type="InterPro" id="IPR001314">
    <property type="entry name" value="Peptidase_S1A"/>
</dbReference>
<dbReference type="SMART" id="SM00020">
    <property type="entry name" value="Tryp_SPc"/>
    <property type="match status" value="1"/>
</dbReference>